<reference evidence="5" key="2">
    <citation type="submission" date="2020-09" db="EMBL/GenBank/DDBJ databases">
        <authorList>
            <person name="Sun Q."/>
            <person name="Zhou Y."/>
        </authorList>
    </citation>
    <scope>NUCLEOTIDE SEQUENCE</scope>
    <source>
        <strain evidence="5">CGMCC 1.15367</strain>
    </source>
</reference>
<feature type="signal peptide" evidence="3">
    <location>
        <begin position="1"/>
        <end position="20"/>
    </location>
</feature>
<dbReference type="PROSITE" id="PS00079">
    <property type="entry name" value="MULTICOPPER_OXIDASE1"/>
    <property type="match status" value="1"/>
</dbReference>
<dbReference type="CDD" id="cd04211">
    <property type="entry name" value="Cupredoxin_like_2"/>
    <property type="match status" value="1"/>
</dbReference>
<name>A0A916ZDG5_9HYPH</name>
<dbReference type="SUPFAM" id="SSF49503">
    <property type="entry name" value="Cupredoxins"/>
    <property type="match status" value="1"/>
</dbReference>
<evidence type="ECO:0000259" key="4">
    <source>
        <dbReference type="Pfam" id="PF00127"/>
    </source>
</evidence>
<dbReference type="GO" id="GO:0005507">
    <property type="term" value="F:copper ion binding"/>
    <property type="evidence" value="ECO:0007669"/>
    <property type="project" value="InterPro"/>
</dbReference>
<dbReference type="Pfam" id="PF00127">
    <property type="entry name" value="Copper-bind"/>
    <property type="match status" value="1"/>
</dbReference>
<sequence length="158" mass="16805">MAVAAAATAVAVIAAGPALASGSHAGGHDELAVGKPGGKGANARIVKITMKETEDGKMLFQPAKLQVRQGETLRLQFTNAGQNAHEFVMDESKTLAEHKEVMQKFPEMEHDDPNAIRLEPGAKGEIVWTFSKAGNFEFACLIPGHYEAGMHGPLVVMK</sequence>
<comment type="caution">
    <text evidence="5">The sequence shown here is derived from an EMBL/GenBank/DDBJ whole genome shotgun (WGS) entry which is preliminary data.</text>
</comment>
<dbReference type="PANTHER" id="PTHR38439">
    <property type="entry name" value="AURACYANIN-B"/>
    <property type="match status" value="1"/>
</dbReference>
<protein>
    <submittedName>
        <fullName evidence="5">Copper-containing oxidoreductase signal peptide protein</fullName>
    </submittedName>
</protein>
<dbReference type="GO" id="GO:0009055">
    <property type="term" value="F:electron transfer activity"/>
    <property type="evidence" value="ECO:0007669"/>
    <property type="project" value="InterPro"/>
</dbReference>
<feature type="chain" id="PRO_5037087783" evidence="3">
    <location>
        <begin position="21"/>
        <end position="158"/>
    </location>
</feature>
<gene>
    <name evidence="5" type="ORF">GCM10011390_03080</name>
</gene>
<keyword evidence="6" id="KW-1185">Reference proteome</keyword>
<dbReference type="EMBL" id="BMIQ01000001">
    <property type="protein sequence ID" value="GGD87744.1"/>
    <property type="molecule type" value="Genomic_DNA"/>
</dbReference>
<dbReference type="InterPro" id="IPR050845">
    <property type="entry name" value="Cu-binding_ET"/>
</dbReference>
<dbReference type="Gene3D" id="2.60.40.420">
    <property type="entry name" value="Cupredoxins - blue copper proteins"/>
    <property type="match status" value="1"/>
</dbReference>
<dbReference type="Proteomes" id="UP000644699">
    <property type="component" value="Unassembled WGS sequence"/>
</dbReference>
<keyword evidence="1" id="KW-0479">Metal-binding</keyword>
<dbReference type="InterPro" id="IPR000923">
    <property type="entry name" value="BlueCu_1"/>
</dbReference>
<accession>A0A916ZDG5</accession>
<keyword evidence="2" id="KW-0186">Copper</keyword>
<organism evidence="5 6">
    <name type="scientific">Aureimonas endophytica</name>
    <dbReference type="NCBI Taxonomy" id="2027858"/>
    <lineage>
        <taxon>Bacteria</taxon>
        <taxon>Pseudomonadati</taxon>
        <taxon>Pseudomonadota</taxon>
        <taxon>Alphaproteobacteria</taxon>
        <taxon>Hyphomicrobiales</taxon>
        <taxon>Aurantimonadaceae</taxon>
        <taxon>Aureimonas</taxon>
    </lineage>
</organism>
<evidence type="ECO:0000313" key="5">
    <source>
        <dbReference type="EMBL" id="GGD87744.1"/>
    </source>
</evidence>
<evidence type="ECO:0000256" key="3">
    <source>
        <dbReference type="SAM" id="SignalP"/>
    </source>
</evidence>
<evidence type="ECO:0000256" key="2">
    <source>
        <dbReference type="ARBA" id="ARBA00023008"/>
    </source>
</evidence>
<keyword evidence="3" id="KW-0732">Signal</keyword>
<reference evidence="5" key="1">
    <citation type="journal article" date="2014" name="Int. J. Syst. Evol. Microbiol.">
        <title>Complete genome sequence of Corynebacterium casei LMG S-19264T (=DSM 44701T), isolated from a smear-ripened cheese.</title>
        <authorList>
            <consortium name="US DOE Joint Genome Institute (JGI-PGF)"/>
            <person name="Walter F."/>
            <person name="Albersmeier A."/>
            <person name="Kalinowski J."/>
            <person name="Ruckert C."/>
        </authorList>
    </citation>
    <scope>NUCLEOTIDE SEQUENCE</scope>
    <source>
        <strain evidence="5">CGMCC 1.15367</strain>
    </source>
</reference>
<dbReference type="InterPro" id="IPR008972">
    <property type="entry name" value="Cupredoxin"/>
</dbReference>
<dbReference type="PANTHER" id="PTHR38439:SF3">
    <property type="entry name" value="COPPER-RESISTANT CUPROPROTEIN COPI"/>
    <property type="match status" value="1"/>
</dbReference>
<dbReference type="InterPro" id="IPR033138">
    <property type="entry name" value="Cu_oxidase_CS"/>
</dbReference>
<proteinExistence type="predicted"/>
<evidence type="ECO:0000256" key="1">
    <source>
        <dbReference type="ARBA" id="ARBA00022723"/>
    </source>
</evidence>
<dbReference type="AlphaFoldDB" id="A0A916ZDG5"/>
<feature type="domain" description="Blue (type 1) copper" evidence="4">
    <location>
        <begin position="52"/>
        <end position="156"/>
    </location>
</feature>
<evidence type="ECO:0000313" key="6">
    <source>
        <dbReference type="Proteomes" id="UP000644699"/>
    </source>
</evidence>